<evidence type="ECO:0000313" key="2">
    <source>
        <dbReference type="Proteomes" id="UP001302367"/>
    </source>
</evidence>
<dbReference type="Proteomes" id="UP001302367">
    <property type="component" value="Chromosome 8"/>
</dbReference>
<reference evidence="1 2" key="1">
    <citation type="submission" date="2023-09" db="EMBL/GenBank/DDBJ databases">
        <title>Complete-Gapless Cercospora beticola genome.</title>
        <authorList>
            <person name="Wyatt N.A."/>
            <person name="Spanner R.E."/>
            <person name="Bolton M.D."/>
        </authorList>
    </citation>
    <scope>NUCLEOTIDE SEQUENCE [LARGE SCALE GENOMIC DNA]</scope>
    <source>
        <strain evidence="1">Cb09-40</strain>
    </source>
</reference>
<name>A0ABZ0P5G1_CERBT</name>
<dbReference type="RefSeq" id="XP_065459495.1">
    <property type="nucleotide sequence ID" value="XM_065603423.1"/>
</dbReference>
<sequence>MLTTSFPLIASFDAYHLADELLTQPTLLIAGAEAGSLWHTDRLDQVLGGATQRLTIPGAGHIDLYDDPEEVALAVRELEQFYGQYLA</sequence>
<dbReference type="Gene3D" id="3.40.50.1820">
    <property type="entry name" value="alpha/beta hydrolase"/>
    <property type="match status" value="1"/>
</dbReference>
<keyword evidence="2" id="KW-1185">Reference proteome</keyword>
<proteinExistence type="predicted"/>
<dbReference type="GeneID" id="90644764"/>
<gene>
    <name evidence="1" type="ORF">RHO25_011500</name>
</gene>
<protein>
    <recommendedName>
        <fullName evidence="3">AB hydrolase-1 domain-containing protein</fullName>
    </recommendedName>
</protein>
<evidence type="ECO:0000313" key="1">
    <source>
        <dbReference type="EMBL" id="WPB06840.1"/>
    </source>
</evidence>
<dbReference type="SUPFAM" id="SSF53474">
    <property type="entry name" value="alpha/beta-Hydrolases"/>
    <property type="match status" value="1"/>
</dbReference>
<evidence type="ECO:0008006" key="3">
    <source>
        <dbReference type="Google" id="ProtNLM"/>
    </source>
</evidence>
<accession>A0ABZ0P5G1</accession>
<dbReference type="EMBL" id="CP134191">
    <property type="protein sequence ID" value="WPB06840.1"/>
    <property type="molecule type" value="Genomic_DNA"/>
</dbReference>
<dbReference type="InterPro" id="IPR029058">
    <property type="entry name" value="AB_hydrolase_fold"/>
</dbReference>
<organism evidence="1 2">
    <name type="scientific">Cercospora beticola</name>
    <name type="common">Sugarbeet leaf spot fungus</name>
    <dbReference type="NCBI Taxonomy" id="122368"/>
    <lineage>
        <taxon>Eukaryota</taxon>
        <taxon>Fungi</taxon>
        <taxon>Dikarya</taxon>
        <taxon>Ascomycota</taxon>
        <taxon>Pezizomycotina</taxon>
        <taxon>Dothideomycetes</taxon>
        <taxon>Dothideomycetidae</taxon>
        <taxon>Mycosphaerellales</taxon>
        <taxon>Mycosphaerellaceae</taxon>
        <taxon>Cercospora</taxon>
    </lineage>
</organism>